<evidence type="ECO:0000313" key="2">
    <source>
        <dbReference type="Proteomes" id="UP000271162"/>
    </source>
</evidence>
<evidence type="ECO:0000313" key="3">
    <source>
        <dbReference type="WBParaSite" id="NBR_0000166001-mRNA-1"/>
    </source>
</evidence>
<dbReference type="Proteomes" id="UP000271162">
    <property type="component" value="Unassembled WGS sequence"/>
</dbReference>
<dbReference type="WBParaSite" id="NBR_0000166001-mRNA-1">
    <property type="protein sequence ID" value="NBR_0000166001-mRNA-1"/>
    <property type="gene ID" value="NBR_0000166001"/>
</dbReference>
<keyword evidence="2" id="KW-1185">Reference proteome</keyword>
<dbReference type="AlphaFoldDB" id="A0A0N4XGK8"/>
<reference evidence="3" key="1">
    <citation type="submission" date="2017-02" db="UniProtKB">
        <authorList>
            <consortium name="WormBaseParasite"/>
        </authorList>
    </citation>
    <scope>IDENTIFICATION</scope>
</reference>
<gene>
    <name evidence="1" type="ORF">NBR_LOCUS1661</name>
</gene>
<name>A0A0N4XGK8_NIPBR</name>
<proteinExistence type="predicted"/>
<dbReference type="EMBL" id="UYSL01001437">
    <property type="protein sequence ID" value="VDL65230.1"/>
    <property type="molecule type" value="Genomic_DNA"/>
</dbReference>
<accession>A0A0N4XGK8</accession>
<reference evidence="1 2" key="2">
    <citation type="submission" date="2018-11" db="EMBL/GenBank/DDBJ databases">
        <authorList>
            <consortium name="Pathogen Informatics"/>
        </authorList>
    </citation>
    <scope>NUCLEOTIDE SEQUENCE [LARGE SCALE GENOMIC DNA]</scope>
</reference>
<evidence type="ECO:0000313" key="1">
    <source>
        <dbReference type="EMBL" id="VDL65230.1"/>
    </source>
</evidence>
<protein>
    <submittedName>
        <fullName evidence="1 3">Uncharacterized protein</fullName>
    </submittedName>
</protein>
<sequence length="67" mass="7650">MCEQSRLDSVYRSTSTNSSRADCTACARMVEGWITSAAMEKRIDECRREWAMKLSMSENCEPHSTHS</sequence>
<organism evidence="3">
    <name type="scientific">Nippostrongylus brasiliensis</name>
    <name type="common">Rat hookworm</name>
    <dbReference type="NCBI Taxonomy" id="27835"/>
    <lineage>
        <taxon>Eukaryota</taxon>
        <taxon>Metazoa</taxon>
        <taxon>Ecdysozoa</taxon>
        <taxon>Nematoda</taxon>
        <taxon>Chromadorea</taxon>
        <taxon>Rhabditida</taxon>
        <taxon>Rhabditina</taxon>
        <taxon>Rhabditomorpha</taxon>
        <taxon>Strongyloidea</taxon>
        <taxon>Heligmosomidae</taxon>
        <taxon>Nippostrongylus</taxon>
    </lineage>
</organism>